<dbReference type="Gene3D" id="3.30.70.270">
    <property type="match status" value="1"/>
</dbReference>
<protein>
    <submittedName>
        <fullName evidence="4">Bifunctional diguanylate cyclase/phosphodiesterase</fullName>
    </submittedName>
</protein>
<evidence type="ECO:0000313" key="4">
    <source>
        <dbReference type="EMBL" id="MFC0684955.1"/>
    </source>
</evidence>
<dbReference type="InterPro" id="IPR029787">
    <property type="entry name" value="Nucleotide_cyclase"/>
</dbReference>
<dbReference type="PROSITE" id="PS50887">
    <property type="entry name" value="GGDEF"/>
    <property type="match status" value="1"/>
</dbReference>
<dbReference type="InterPro" id="IPR035919">
    <property type="entry name" value="EAL_sf"/>
</dbReference>
<dbReference type="SMART" id="SM00267">
    <property type="entry name" value="GGDEF"/>
    <property type="match status" value="1"/>
</dbReference>
<organism evidence="4 5">
    <name type="scientific">Novosphingobium clariflavum</name>
    <dbReference type="NCBI Taxonomy" id="2029884"/>
    <lineage>
        <taxon>Bacteria</taxon>
        <taxon>Pseudomonadati</taxon>
        <taxon>Pseudomonadota</taxon>
        <taxon>Alphaproteobacteria</taxon>
        <taxon>Sphingomonadales</taxon>
        <taxon>Sphingomonadaceae</taxon>
        <taxon>Novosphingobium</taxon>
    </lineage>
</organism>
<dbReference type="PROSITE" id="PS50883">
    <property type="entry name" value="EAL"/>
    <property type="match status" value="1"/>
</dbReference>
<gene>
    <name evidence="4" type="ORF">ACFFF8_10145</name>
</gene>
<keyword evidence="1" id="KW-0732">Signal</keyword>
<keyword evidence="5" id="KW-1185">Reference proteome</keyword>
<dbReference type="SUPFAM" id="SSF141868">
    <property type="entry name" value="EAL domain-like"/>
    <property type="match status" value="1"/>
</dbReference>
<dbReference type="InterPro" id="IPR000160">
    <property type="entry name" value="GGDEF_dom"/>
</dbReference>
<dbReference type="EMBL" id="JBHLTM010000036">
    <property type="protein sequence ID" value="MFC0684955.1"/>
    <property type="molecule type" value="Genomic_DNA"/>
</dbReference>
<dbReference type="InterPro" id="IPR050706">
    <property type="entry name" value="Cyclic-di-GMP_PDE-like"/>
</dbReference>
<feature type="domain" description="GGDEF" evidence="3">
    <location>
        <begin position="290"/>
        <end position="421"/>
    </location>
</feature>
<evidence type="ECO:0000313" key="5">
    <source>
        <dbReference type="Proteomes" id="UP001589858"/>
    </source>
</evidence>
<dbReference type="CDD" id="cd01949">
    <property type="entry name" value="GGDEF"/>
    <property type="match status" value="1"/>
</dbReference>
<sequence>MVAISAMTLGAAVSLWAAAGALNNRESQRQVEQVRGAISRARHNSDEQAKALGQRHELARQLAANGPDGAAAWLDEELGQPATATVSTKTVLIVGRDGAVYGFAEGGRLSTREMEPLAQSVSDMVHAGEGTTDVRSINGVPAVVSAVPIVPPGPISGGDAGAMKLVTFTYFDDPTIARWANAFMLERLTLLSPRRPVPAGWRQVRLAGNGGETIGRMAWQPDRPGDVLTRYILPAELVFGAIVLALFWGMAHRARTSTTRVNYLERFDPTTGLVNRATFMMRLDQIAGNHPCQLLRLDIDDFSAINDAFGLPGGDEVIREFSKRLVKVFSADRCMIARLDGDEFAILVLGAGQIHSLGPRATQVFVEKRRRGHPTTTITLSAGIAAAPEHGHTAEDLMQNADIALGAAKAAGSAHHVIFDPALGQAFKSRKDLEAQMKQAIDEQGFELFYQPIVDLRTMRPNGVEALLRLKQGASATPAEFVPVIEKLGLMPQLGGWIIAQAFADSRKWLGLKTSINLSPLQLENPALLDQIDFHRARYNVSPASIGFEITEGILLADSDTVRSNLIGLRQRGYTLALDDFGTGYSSLSYLSEFDIQRLKLDKSFVSGGRTQSERSAALVRGVIDICHRLGIQVVAEGIEEEEEARILQDWSCDYAQGYHFGRPAPVWATKRTIAMLRQKVAESEAAEGPEQRLTIV</sequence>
<dbReference type="Pfam" id="PF00563">
    <property type="entry name" value="EAL"/>
    <property type="match status" value="1"/>
</dbReference>
<dbReference type="PANTHER" id="PTHR33121">
    <property type="entry name" value="CYCLIC DI-GMP PHOSPHODIESTERASE PDEF"/>
    <property type="match status" value="1"/>
</dbReference>
<dbReference type="Proteomes" id="UP001589858">
    <property type="component" value="Unassembled WGS sequence"/>
</dbReference>
<proteinExistence type="predicted"/>
<evidence type="ECO:0000259" key="3">
    <source>
        <dbReference type="PROSITE" id="PS50887"/>
    </source>
</evidence>
<dbReference type="SMART" id="SM00052">
    <property type="entry name" value="EAL"/>
    <property type="match status" value="1"/>
</dbReference>
<dbReference type="PANTHER" id="PTHR33121:SF70">
    <property type="entry name" value="SIGNALING PROTEIN YKOW"/>
    <property type="match status" value="1"/>
</dbReference>
<dbReference type="CDD" id="cd01948">
    <property type="entry name" value="EAL"/>
    <property type="match status" value="1"/>
</dbReference>
<dbReference type="Pfam" id="PF00990">
    <property type="entry name" value="GGDEF"/>
    <property type="match status" value="1"/>
</dbReference>
<dbReference type="NCBIfam" id="TIGR00254">
    <property type="entry name" value="GGDEF"/>
    <property type="match status" value="1"/>
</dbReference>
<feature type="domain" description="EAL" evidence="2">
    <location>
        <begin position="430"/>
        <end position="678"/>
    </location>
</feature>
<evidence type="ECO:0000256" key="1">
    <source>
        <dbReference type="SAM" id="SignalP"/>
    </source>
</evidence>
<dbReference type="SUPFAM" id="SSF55073">
    <property type="entry name" value="Nucleotide cyclase"/>
    <property type="match status" value="1"/>
</dbReference>
<comment type="caution">
    <text evidence="4">The sequence shown here is derived from an EMBL/GenBank/DDBJ whole genome shotgun (WGS) entry which is preliminary data.</text>
</comment>
<dbReference type="InterPro" id="IPR043128">
    <property type="entry name" value="Rev_trsase/Diguanyl_cyclase"/>
</dbReference>
<dbReference type="InterPro" id="IPR001633">
    <property type="entry name" value="EAL_dom"/>
</dbReference>
<accession>A0ABV6S6U8</accession>
<dbReference type="Gene3D" id="3.20.20.450">
    <property type="entry name" value="EAL domain"/>
    <property type="match status" value="1"/>
</dbReference>
<feature type="chain" id="PRO_5046044574" evidence="1">
    <location>
        <begin position="18"/>
        <end position="697"/>
    </location>
</feature>
<name>A0ABV6S6U8_9SPHN</name>
<dbReference type="RefSeq" id="WP_267221291.1">
    <property type="nucleotide sequence ID" value="NZ_JAPCWC010000010.1"/>
</dbReference>
<evidence type="ECO:0000259" key="2">
    <source>
        <dbReference type="PROSITE" id="PS50883"/>
    </source>
</evidence>
<reference evidence="4 5" key="1">
    <citation type="submission" date="2024-09" db="EMBL/GenBank/DDBJ databases">
        <authorList>
            <person name="Sun Q."/>
            <person name="Mori K."/>
        </authorList>
    </citation>
    <scope>NUCLEOTIDE SEQUENCE [LARGE SCALE GENOMIC DNA]</scope>
    <source>
        <strain evidence="4 5">CICC 11035S</strain>
    </source>
</reference>
<feature type="signal peptide" evidence="1">
    <location>
        <begin position="1"/>
        <end position="17"/>
    </location>
</feature>